<reference evidence="2 3" key="1">
    <citation type="journal article" date="2018" name="Mol. Biol. Evol.">
        <title>Broad Genomic Sampling Reveals a Smut Pathogenic Ancestry of the Fungal Clade Ustilaginomycotina.</title>
        <authorList>
            <person name="Kijpornyongpan T."/>
            <person name="Mondo S.J."/>
            <person name="Barry K."/>
            <person name="Sandor L."/>
            <person name="Lee J."/>
            <person name="Lipzen A."/>
            <person name="Pangilinan J."/>
            <person name="LaButti K."/>
            <person name="Hainaut M."/>
            <person name="Henrissat B."/>
            <person name="Grigoriev I.V."/>
            <person name="Spatafora J.W."/>
            <person name="Aime M.C."/>
        </authorList>
    </citation>
    <scope>NUCLEOTIDE SEQUENCE [LARGE SCALE GENOMIC DNA]</scope>
    <source>
        <strain evidence="2 3">MCA 5214</strain>
    </source>
</reference>
<protein>
    <submittedName>
        <fullName evidence="2">Uncharacterized protein</fullName>
    </submittedName>
</protein>
<accession>A0A316UY76</accession>
<organism evidence="2 3">
    <name type="scientific">Jaminaea rosea</name>
    <dbReference type="NCBI Taxonomy" id="1569628"/>
    <lineage>
        <taxon>Eukaryota</taxon>
        <taxon>Fungi</taxon>
        <taxon>Dikarya</taxon>
        <taxon>Basidiomycota</taxon>
        <taxon>Ustilaginomycotina</taxon>
        <taxon>Exobasidiomycetes</taxon>
        <taxon>Microstromatales</taxon>
        <taxon>Microstromatales incertae sedis</taxon>
        <taxon>Jaminaea</taxon>
    </lineage>
</organism>
<dbReference type="AlphaFoldDB" id="A0A316UY76"/>
<sequence>MPFQYIGFQRLPPSSLSPSQSLQVAPLIANDLRDEVFLPEDGEDGVELKLAWVMEKHDAAQGREGFVVVKTEQSVQWIGPDSAYRKVDIACPSVKELKKAVQSATLKDAALRLAMWVEVIEPPPKSHKRAKKSPQETNAGQDVSSCLLIRPTEAVRRSQAGETVFLPVLTPPIKTTGPGSASLSMSPAKLTHVSRLWAYDSNEDEGQGCFAAIEIEEEIGFELDKHIWDASIPLLSLLMAPPDSKSSSSVDSDASIIPHGPSRVIVELGAGTGMLSIGLAHSSTPFSRLFASDLAPALELIESNKARNGLTGHGPEVIELDWFAEQLPASLCEALEGEDSKSSRSRPPLLVLAAKGFHGNPFKEAPSC</sequence>
<evidence type="ECO:0000256" key="1">
    <source>
        <dbReference type="SAM" id="MobiDB-lite"/>
    </source>
</evidence>
<keyword evidence="3" id="KW-1185">Reference proteome</keyword>
<feature type="region of interest" description="Disordered" evidence="1">
    <location>
        <begin position="124"/>
        <end position="143"/>
    </location>
</feature>
<proteinExistence type="predicted"/>
<evidence type="ECO:0000313" key="2">
    <source>
        <dbReference type="EMBL" id="PWN29738.1"/>
    </source>
</evidence>
<name>A0A316UY76_9BASI</name>
<dbReference type="STRING" id="1569628.A0A316UY76"/>
<dbReference type="Pfam" id="PF10294">
    <property type="entry name" value="Methyltransf_16"/>
    <property type="match status" value="1"/>
</dbReference>
<dbReference type="OrthoDB" id="413520at2759"/>
<evidence type="ECO:0000313" key="3">
    <source>
        <dbReference type="Proteomes" id="UP000245884"/>
    </source>
</evidence>
<gene>
    <name evidence="2" type="ORF">BDZ90DRAFT_258646</name>
</gene>
<dbReference type="SUPFAM" id="SSF53335">
    <property type="entry name" value="S-adenosyl-L-methionine-dependent methyltransferases"/>
    <property type="match status" value="1"/>
</dbReference>
<dbReference type="InterPro" id="IPR019410">
    <property type="entry name" value="Methyltransf_16"/>
</dbReference>
<dbReference type="Proteomes" id="UP000245884">
    <property type="component" value="Unassembled WGS sequence"/>
</dbReference>
<dbReference type="Gene3D" id="3.40.50.150">
    <property type="entry name" value="Vaccinia Virus protein VP39"/>
    <property type="match status" value="1"/>
</dbReference>
<dbReference type="InterPro" id="IPR029063">
    <property type="entry name" value="SAM-dependent_MTases_sf"/>
</dbReference>
<dbReference type="GeneID" id="37029912"/>
<dbReference type="RefSeq" id="XP_025364350.1">
    <property type="nucleotide sequence ID" value="XM_025508089.1"/>
</dbReference>
<dbReference type="EMBL" id="KZ819663">
    <property type="protein sequence ID" value="PWN29738.1"/>
    <property type="molecule type" value="Genomic_DNA"/>
</dbReference>
<dbReference type="GO" id="GO:0008757">
    <property type="term" value="F:S-adenosylmethionine-dependent methyltransferase activity"/>
    <property type="evidence" value="ECO:0007669"/>
    <property type="project" value="UniProtKB-ARBA"/>
</dbReference>